<feature type="domain" description="SMP-30/Gluconolactonase/LRE-like region" evidence="3">
    <location>
        <begin position="72"/>
        <end position="315"/>
    </location>
</feature>
<feature type="signal peptide" evidence="2">
    <location>
        <begin position="1"/>
        <end position="28"/>
    </location>
</feature>
<dbReference type="PANTHER" id="PTHR47572">
    <property type="entry name" value="LIPOPROTEIN-RELATED"/>
    <property type="match status" value="1"/>
</dbReference>
<dbReference type="InterPro" id="IPR051262">
    <property type="entry name" value="SMP-30/CGR1_Lactonase"/>
</dbReference>
<dbReference type="SUPFAM" id="SSF63829">
    <property type="entry name" value="Calcium-dependent phosphotriesterase"/>
    <property type="match status" value="1"/>
</dbReference>
<feature type="chain" id="PRO_5046259290" evidence="2">
    <location>
        <begin position="29"/>
        <end position="330"/>
    </location>
</feature>
<dbReference type="Pfam" id="PF08450">
    <property type="entry name" value="SGL"/>
    <property type="match status" value="1"/>
</dbReference>
<dbReference type="EMBL" id="CP065053">
    <property type="protein sequence ID" value="QPI47799.1"/>
    <property type="molecule type" value="Genomic_DNA"/>
</dbReference>
<reference evidence="4 5" key="1">
    <citation type="submission" date="2020-11" db="EMBL/GenBank/DDBJ databases">
        <authorList>
            <person name="Sun Q."/>
        </authorList>
    </citation>
    <scope>NUCLEOTIDE SEQUENCE [LARGE SCALE GENOMIC DNA]</scope>
    <source>
        <strain evidence="4 5">P8398</strain>
    </source>
</reference>
<dbReference type="Proteomes" id="UP000662888">
    <property type="component" value="Chromosome"/>
</dbReference>
<dbReference type="PANTHER" id="PTHR47572:SF4">
    <property type="entry name" value="LACTONASE DRP35"/>
    <property type="match status" value="1"/>
</dbReference>
<evidence type="ECO:0000313" key="5">
    <source>
        <dbReference type="Proteomes" id="UP000662888"/>
    </source>
</evidence>
<keyword evidence="1" id="KW-0378">Hydrolase</keyword>
<keyword evidence="5" id="KW-1185">Reference proteome</keyword>
<evidence type="ECO:0000259" key="3">
    <source>
        <dbReference type="Pfam" id="PF08450"/>
    </source>
</evidence>
<name>A0AA48WA91_9BURK</name>
<organism evidence="4 5">
    <name type="scientific">Massilia antarctica</name>
    <dbReference type="NCBI Taxonomy" id="2765360"/>
    <lineage>
        <taxon>Bacteria</taxon>
        <taxon>Pseudomonadati</taxon>
        <taxon>Pseudomonadota</taxon>
        <taxon>Betaproteobacteria</taxon>
        <taxon>Burkholderiales</taxon>
        <taxon>Oxalobacteraceae</taxon>
        <taxon>Telluria group</taxon>
        <taxon>Massilia</taxon>
    </lineage>
</organism>
<evidence type="ECO:0000313" key="4">
    <source>
        <dbReference type="EMBL" id="QPI47799.1"/>
    </source>
</evidence>
<dbReference type="RefSeq" id="WP_206087470.1">
    <property type="nucleotide sequence ID" value="NZ_CP065053.1"/>
</dbReference>
<evidence type="ECO:0000256" key="2">
    <source>
        <dbReference type="SAM" id="SignalP"/>
    </source>
</evidence>
<accession>A0AA48WA91</accession>
<gene>
    <name evidence="4" type="ORF">IV454_19740</name>
</gene>
<protein>
    <submittedName>
        <fullName evidence="4">SMP-30/gluconolactonase/LRE family protein</fullName>
    </submittedName>
</protein>
<keyword evidence="2" id="KW-0732">Signal</keyword>
<dbReference type="InterPro" id="IPR013658">
    <property type="entry name" value="SGL"/>
</dbReference>
<dbReference type="Gene3D" id="2.120.10.30">
    <property type="entry name" value="TolB, C-terminal domain"/>
    <property type="match status" value="1"/>
</dbReference>
<dbReference type="InterPro" id="IPR011042">
    <property type="entry name" value="6-blade_b-propeller_TolB-like"/>
</dbReference>
<proteinExistence type="predicted"/>
<evidence type="ECO:0000256" key="1">
    <source>
        <dbReference type="ARBA" id="ARBA00022801"/>
    </source>
</evidence>
<sequence length="330" mass="33929">MLPTLTLHSPARLVLRPVLRLVLRLALAVPLGWTVTQGAAAAQCAGVAPAGTLSAARVAGTAPIHAEAGLYEGPVWIGDSLYFSDFTFGPGFPSRIQRLGPDGKVSTAIADSGSNGLAVDARGNIVAGTHKYKGVSRFALPGGKRTLVAGIYNGKVFNSPNDLAIAADGTIYFTDPAFQRDAAPGGQDGTYVYRVAPGGKVTVVERAIANPNGVALSPAGDILYVNGGGEHGVLRAYPIVRGVPGKGRDLVTGLAVPDGMTVDCQGNIYVTEHTAQRLRVFSPAGKALAVVRVDANITNAAFGGADGKTLYMTGAGAVWQIRLGLAGQPY</sequence>